<reference evidence="2 3" key="1">
    <citation type="submission" date="2020-04" db="EMBL/GenBank/DDBJ databases">
        <title>Perkinsus olseni comparative genomics.</title>
        <authorList>
            <person name="Bogema D.R."/>
        </authorList>
    </citation>
    <scope>NUCLEOTIDE SEQUENCE [LARGE SCALE GENOMIC DNA]</scope>
    <source>
        <strain evidence="2">ATCC PRA-179</strain>
    </source>
</reference>
<feature type="compositionally biased region" description="Low complexity" evidence="1">
    <location>
        <begin position="22"/>
        <end position="36"/>
    </location>
</feature>
<protein>
    <submittedName>
        <fullName evidence="2">Uncharacterized protein</fullName>
    </submittedName>
</protein>
<sequence>MTYDALPSSARFFSAYEADRFSSGGSSVSYGSVSVSEPGQQRMNDSDEETPADEDANAALSQPKTMEEGPSEPPKHEASAFNRRLTTDLIIRDLNQAVAADLRSRLPHLNQHQPSEEADREGYPFHEPDRGLKAERHMELTTPYHFNRAASILAPSPHILVRAPTPRVLEEDGLGMSGRVNPGHHEFYRTPTFAASLPRRDTRDDVIYQFAPHFATPSSMLLYDSTRQSYSSTLRPTFASSRTANELGLLSLGQYDNETVLSRRPLGPGKAAPSDTQRVDVIYVATPRDDPDSMPGVQHITAGEGTSPAEQQGGSEHHGRDSPTGAPPAGSVVSAEPAHDIQANGQEDSTDRLFRGLLDYVDDH</sequence>
<feature type="region of interest" description="Disordered" evidence="1">
    <location>
        <begin position="21"/>
        <end position="78"/>
    </location>
</feature>
<gene>
    <name evidence="2" type="ORF">FOZ61_008371</name>
</gene>
<organism evidence="2 3">
    <name type="scientific">Perkinsus olseni</name>
    <name type="common">Perkinsus atlanticus</name>
    <dbReference type="NCBI Taxonomy" id="32597"/>
    <lineage>
        <taxon>Eukaryota</taxon>
        <taxon>Sar</taxon>
        <taxon>Alveolata</taxon>
        <taxon>Perkinsozoa</taxon>
        <taxon>Perkinsea</taxon>
        <taxon>Perkinsida</taxon>
        <taxon>Perkinsidae</taxon>
        <taxon>Perkinsus</taxon>
    </lineage>
</organism>
<dbReference type="OrthoDB" id="10443772at2759"/>
<dbReference type="Proteomes" id="UP000570595">
    <property type="component" value="Unassembled WGS sequence"/>
</dbReference>
<evidence type="ECO:0000256" key="1">
    <source>
        <dbReference type="SAM" id="MobiDB-lite"/>
    </source>
</evidence>
<feature type="region of interest" description="Disordered" evidence="1">
    <location>
        <begin position="286"/>
        <end position="351"/>
    </location>
</feature>
<accession>A0A7J6M738</accession>
<name>A0A7J6M738_PEROL</name>
<dbReference type="EMBL" id="JABAHT010000055">
    <property type="protein sequence ID" value="KAF4667357.1"/>
    <property type="molecule type" value="Genomic_DNA"/>
</dbReference>
<comment type="caution">
    <text evidence="2">The sequence shown here is derived from an EMBL/GenBank/DDBJ whole genome shotgun (WGS) entry which is preliminary data.</text>
</comment>
<dbReference type="AlphaFoldDB" id="A0A7J6M738"/>
<evidence type="ECO:0000313" key="2">
    <source>
        <dbReference type="EMBL" id="KAF4667357.1"/>
    </source>
</evidence>
<feature type="compositionally biased region" description="Acidic residues" evidence="1">
    <location>
        <begin position="46"/>
        <end position="56"/>
    </location>
</feature>
<evidence type="ECO:0000313" key="3">
    <source>
        <dbReference type="Proteomes" id="UP000570595"/>
    </source>
</evidence>
<proteinExistence type="predicted"/>